<dbReference type="Proteomes" id="UP000324392">
    <property type="component" value="Chromosome"/>
</dbReference>
<gene>
    <name evidence="1" type="ORF">SSYIS1_10370</name>
</gene>
<reference evidence="1 2" key="1">
    <citation type="submission" date="2019-03" db="EMBL/GenBank/DDBJ databases">
        <title>The genome sequence of Candidatus Serratia symbiotica strain IS.</title>
        <authorList>
            <person name="Nikoh N."/>
            <person name="Koga R."/>
            <person name="Oshima K."/>
            <person name="Hattori M."/>
            <person name="Fukatsu T."/>
        </authorList>
    </citation>
    <scope>NUCLEOTIDE SEQUENCE [LARGE SCALE GENOMIC DNA]</scope>
    <source>
        <strain evidence="1 2">IS</strain>
    </source>
</reference>
<dbReference type="EMBL" id="AP019531">
    <property type="protein sequence ID" value="BBI91718.1"/>
    <property type="molecule type" value="Genomic_DNA"/>
</dbReference>
<evidence type="ECO:0000313" key="2">
    <source>
        <dbReference type="Proteomes" id="UP000324392"/>
    </source>
</evidence>
<protein>
    <submittedName>
        <fullName evidence="1">Uncharacterized protein</fullName>
    </submittedName>
</protein>
<name>A0A455VM30_9GAMM</name>
<organism evidence="1 2">
    <name type="scientific">Serratia symbiotica</name>
    <dbReference type="NCBI Taxonomy" id="138074"/>
    <lineage>
        <taxon>Bacteria</taxon>
        <taxon>Pseudomonadati</taxon>
        <taxon>Pseudomonadota</taxon>
        <taxon>Gammaproteobacteria</taxon>
        <taxon>Enterobacterales</taxon>
        <taxon>Yersiniaceae</taxon>
        <taxon>Serratia</taxon>
    </lineage>
</organism>
<sequence>MLRKTLPSEACLPNKYCLLHLPEPKWHATPLYFHFPQGFAHASCTLW</sequence>
<proteinExistence type="predicted"/>
<evidence type="ECO:0000313" key="1">
    <source>
        <dbReference type="EMBL" id="BBI91718.1"/>
    </source>
</evidence>
<dbReference type="AlphaFoldDB" id="A0A455VM30"/>
<accession>A0A455VM30</accession>